<dbReference type="InterPro" id="IPR029063">
    <property type="entry name" value="SAM-dependent_MTases_sf"/>
</dbReference>
<dbReference type="CDD" id="cd02440">
    <property type="entry name" value="AdoMet_MTases"/>
    <property type="match status" value="1"/>
</dbReference>
<evidence type="ECO:0000313" key="5">
    <source>
        <dbReference type="Proteomes" id="UP000030152"/>
    </source>
</evidence>
<dbReference type="GO" id="GO:0008168">
    <property type="term" value="F:methyltransferase activity"/>
    <property type="evidence" value="ECO:0007669"/>
    <property type="project" value="UniProtKB-KW"/>
</dbReference>
<keyword evidence="1 4" id="KW-0489">Methyltransferase</keyword>
<proteinExistence type="predicted"/>
<dbReference type="PANTHER" id="PTHR43861:SF1">
    <property type="entry name" value="TRANS-ACONITATE 2-METHYLTRANSFERASE"/>
    <property type="match status" value="1"/>
</dbReference>
<dbReference type="eggNOG" id="COG2227">
    <property type="taxonomic scope" value="Bacteria"/>
</dbReference>
<dbReference type="AlphaFoldDB" id="A0A0A2M5X9"/>
<keyword evidence="5" id="KW-1185">Reference proteome</keyword>
<keyword evidence="2 4" id="KW-0808">Transferase</keyword>
<dbReference type="InterPro" id="IPR041698">
    <property type="entry name" value="Methyltransf_25"/>
</dbReference>
<dbReference type="OrthoDB" id="9800454at2"/>
<dbReference type="PANTHER" id="PTHR43861">
    <property type="entry name" value="TRANS-ACONITATE 2-METHYLTRANSFERASE-RELATED"/>
    <property type="match status" value="1"/>
</dbReference>
<evidence type="ECO:0000259" key="3">
    <source>
        <dbReference type="Pfam" id="PF13649"/>
    </source>
</evidence>
<comment type="caution">
    <text evidence="4">The sequence shown here is derived from an EMBL/GenBank/DDBJ whole genome shotgun (WGS) entry which is preliminary data.</text>
</comment>
<reference evidence="4 5" key="1">
    <citation type="submission" date="2013-09" db="EMBL/GenBank/DDBJ databases">
        <authorList>
            <person name="Zeng Z."/>
            <person name="Chen C."/>
        </authorList>
    </citation>
    <scope>NUCLEOTIDE SEQUENCE [LARGE SCALE GENOMIC DNA]</scope>
    <source>
        <strain evidence="4 5">WB 3.3-2</strain>
    </source>
</reference>
<dbReference type="GO" id="GO:0032259">
    <property type="term" value="P:methylation"/>
    <property type="evidence" value="ECO:0007669"/>
    <property type="project" value="UniProtKB-KW"/>
</dbReference>
<feature type="domain" description="Methyltransferase" evidence="3">
    <location>
        <begin position="64"/>
        <end position="156"/>
    </location>
</feature>
<dbReference type="Proteomes" id="UP000030152">
    <property type="component" value="Unassembled WGS sequence"/>
</dbReference>
<dbReference type="RefSeq" id="WP_020211153.1">
    <property type="nucleotide sequence ID" value="NZ_JRLX01000008.1"/>
</dbReference>
<dbReference type="SUPFAM" id="SSF53335">
    <property type="entry name" value="S-adenosyl-L-methionine-dependent methyltransferases"/>
    <property type="match status" value="1"/>
</dbReference>
<dbReference type="Pfam" id="PF13649">
    <property type="entry name" value="Methyltransf_25"/>
    <property type="match status" value="1"/>
</dbReference>
<dbReference type="STRING" id="1121895.GCA_000378485_00028"/>
<dbReference type="Gene3D" id="3.40.50.150">
    <property type="entry name" value="Vaccinia Virus protein VP39"/>
    <property type="match status" value="1"/>
</dbReference>
<organism evidence="4 5">
    <name type="scientific">Flavobacterium rivuli WB 3.3-2 = DSM 21788</name>
    <dbReference type="NCBI Taxonomy" id="1121895"/>
    <lineage>
        <taxon>Bacteria</taxon>
        <taxon>Pseudomonadati</taxon>
        <taxon>Bacteroidota</taxon>
        <taxon>Flavobacteriia</taxon>
        <taxon>Flavobacteriales</taxon>
        <taxon>Flavobacteriaceae</taxon>
        <taxon>Flavobacterium</taxon>
    </lineage>
</organism>
<name>A0A0A2M5X9_9FLAO</name>
<sequence>MGINTNYRTQEPEIMDDFLLKGEELRDALDKIAAINQLLGGNKLTLSGIRRLLTNHDKNKTITIVDIGCGNGDMLRMLANYGKAQHLNLNLIGIDANAFTISYAEQLTEKYSNITFKCIDIFSPQFNKLNYDIVLCTLTLHHFSDNDIEDIIATFKKNAAIGVVINDLHRSKLAYRLFAVICRIFALNRMSRKDGLVSILRGFKKEELEAYSQKLNLKNYSIHWKWAFRYQWIIYNL</sequence>
<evidence type="ECO:0000256" key="1">
    <source>
        <dbReference type="ARBA" id="ARBA00022603"/>
    </source>
</evidence>
<evidence type="ECO:0000256" key="2">
    <source>
        <dbReference type="ARBA" id="ARBA00022679"/>
    </source>
</evidence>
<protein>
    <submittedName>
        <fullName evidence="4">Methyltransferase</fullName>
    </submittedName>
</protein>
<accession>A0A0A2M5X9</accession>
<evidence type="ECO:0000313" key="4">
    <source>
        <dbReference type="EMBL" id="KGO86863.1"/>
    </source>
</evidence>
<dbReference type="EMBL" id="JRLX01000008">
    <property type="protein sequence ID" value="KGO86863.1"/>
    <property type="molecule type" value="Genomic_DNA"/>
</dbReference>
<gene>
    <name evidence="4" type="ORF">Q765_09585</name>
</gene>